<dbReference type="Proteomes" id="UP000050761">
    <property type="component" value="Unassembled WGS sequence"/>
</dbReference>
<evidence type="ECO:0000313" key="1">
    <source>
        <dbReference type="EMBL" id="VDO60934.1"/>
    </source>
</evidence>
<accession>A0A3P7XRA9</accession>
<organism evidence="2 3">
    <name type="scientific">Heligmosomoides polygyrus</name>
    <name type="common">Parasitic roundworm</name>
    <dbReference type="NCBI Taxonomy" id="6339"/>
    <lineage>
        <taxon>Eukaryota</taxon>
        <taxon>Metazoa</taxon>
        <taxon>Ecdysozoa</taxon>
        <taxon>Nematoda</taxon>
        <taxon>Chromadorea</taxon>
        <taxon>Rhabditida</taxon>
        <taxon>Rhabditina</taxon>
        <taxon>Rhabditomorpha</taxon>
        <taxon>Strongyloidea</taxon>
        <taxon>Heligmosomidae</taxon>
        <taxon>Heligmosomoides</taxon>
    </lineage>
</organism>
<reference evidence="3" key="2">
    <citation type="submission" date="2019-09" db="UniProtKB">
        <authorList>
            <consortium name="WormBaseParasite"/>
        </authorList>
    </citation>
    <scope>IDENTIFICATION</scope>
</reference>
<accession>A0A183FDL3</accession>
<gene>
    <name evidence="1" type="ORF">HPBE_LOCUS4346</name>
</gene>
<name>A0A183FDL3_HELPZ</name>
<evidence type="ECO:0000313" key="3">
    <source>
        <dbReference type="WBParaSite" id="HPBE_0000434501-mRNA-1"/>
    </source>
</evidence>
<proteinExistence type="predicted"/>
<keyword evidence="2" id="KW-1185">Reference proteome</keyword>
<protein>
    <submittedName>
        <fullName evidence="3">Tyrosine-protein phosphatase domain-containing protein</fullName>
    </submittedName>
</protein>
<dbReference type="OrthoDB" id="5782487at2759"/>
<dbReference type="EMBL" id="UZAH01025303">
    <property type="protein sequence ID" value="VDO60934.1"/>
    <property type="molecule type" value="Genomic_DNA"/>
</dbReference>
<dbReference type="WBParaSite" id="HPBE_0000434501-mRNA-1">
    <property type="protein sequence ID" value="HPBE_0000434501-mRNA-1"/>
    <property type="gene ID" value="HPBE_0000434501"/>
</dbReference>
<sequence>MSQIWRRLRVCLSRSQYFYLAALVCQLIEHRREDEYVKAMESDYKRCPRNVVILFRQPKLSHPSAMGMSVG</sequence>
<evidence type="ECO:0000313" key="2">
    <source>
        <dbReference type="Proteomes" id="UP000050761"/>
    </source>
</evidence>
<reference evidence="1 2" key="1">
    <citation type="submission" date="2018-11" db="EMBL/GenBank/DDBJ databases">
        <authorList>
            <consortium name="Pathogen Informatics"/>
        </authorList>
    </citation>
    <scope>NUCLEOTIDE SEQUENCE [LARGE SCALE GENOMIC DNA]</scope>
</reference>
<dbReference type="AlphaFoldDB" id="A0A183FDL3"/>